<dbReference type="PANTHER" id="PTHR42769">
    <property type="entry name" value="SUPEROXIDE DISMUTASE"/>
    <property type="match status" value="1"/>
</dbReference>
<dbReference type="InterPro" id="IPR036314">
    <property type="entry name" value="SOD_C_sf"/>
</dbReference>
<dbReference type="Pfam" id="PF00081">
    <property type="entry name" value="Sod_Fe_N"/>
    <property type="match status" value="1"/>
</dbReference>
<comment type="similarity">
    <text evidence="1 5">Belongs to the iron/manganese superoxide dismutase family.</text>
</comment>
<dbReference type="SUPFAM" id="SSF46609">
    <property type="entry name" value="Fe,Mn superoxide dismutase (SOD), N-terminal domain"/>
    <property type="match status" value="1"/>
</dbReference>
<dbReference type="Pfam" id="PF02777">
    <property type="entry name" value="Sod_Fe_C"/>
    <property type="match status" value="1"/>
</dbReference>
<name>A0ABU0YGT9_9PROT</name>
<keyword evidence="9" id="KW-1185">Reference proteome</keyword>
<comment type="catalytic activity">
    <reaction evidence="5">
        <text>2 superoxide + 2 H(+) = H2O2 + O2</text>
        <dbReference type="Rhea" id="RHEA:20696"/>
        <dbReference type="ChEBI" id="CHEBI:15378"/>
        <dbReference type="ChEBI" id="CHEBI:15379"/>
        <dbReference type="ChEBI" id="CHEBI:16240"/>
        <dbReference type="ChEBI" id="CHEBI:18421"/>
        <dbReference type="EC" id="1.15.1.1"/>
    </reaction>
</comment>
<feature type="domain" description="Manganese/iron superoxide dismutase C-terminal" evidence="7">
    <location>
        <begin position="92"/>
        <end position="193"/>
    </location>
</feature>
<dbReference type="InterPro" id="IPR036324">
    <property type="entry name" value="Mn/Fe_SOD_N_sf"/>
</dbReference>
<dbReference type="InterPro" id="IPR019832">
    <property type="entry name" value="Mn/Fe_SOD_C"/>
</dbReference>
<evidence type="ECO:0000313" key="9">
    <source>
        <dbReference type="Proteomes" id="UP001230156"/>
    </source>
</evidence>
<protein>
    <recommendedName>
        <fullName evidence="2 5">Superoxide dismutase</fullName>
        <ecNumber evidence="2 5">1.15.1.1</ecNumber>
    </recommendedName>
</protein>
<keyword evidence="3 5" id="KW-0479">Metal-binding</keyword>
<evidence type="ECO:0000256" key="1">
    <source>
        <dbReference type="ARBA" id="ARBA00008714"/>
    </source>
</evidence>
<evidence type="ECO:0000259" key="7">
    <source>
        <dbReference type="Pfam" id="PF02777"/>
    </source>
</evidence>
<dbReference type="PROSITE" id="PS00088">
    <property type="entry name" value="SOD_MN"/>
    <property type="match status" value="1"/>
</dbReference>
<evidence type="ECO:0000259" key="6">
    <source>
        <dbReference type="Pfam" id="PF00081"/>
    </source>
</evidence>
<dbReference type="PANTHER" id="PTHR42769:SF3">
    <property type="entry name" value="SUPEROXIDE DISMUTASE [FE] 2, CHLOROPLASTIC"/>
    <property type="match status" value="1"/>
</dbReference>
<dbReference type="EC" id="1.15.1.1" evidence="2 5"/>
<dbReference type="Gene3D" id="1.10.287.990">
    <property type="entry name" value="Fe,Mn superoxide dismutase (SOD) domain"/>
    <property type="match status" value="1"/>
</dbReference>
<dbReference type="RefSeq" id="WP_379953629.1">
    <property type="nucleotide sequence ID" value="NZ_JAUYVI010000001.1"/>
</dbReference>
<evidence type="ECO:0000313" key="8">
    <source>
        <dbReference type="EMBL" id="MDQ7246251.1"/>
    </source>
</evidence>
<accession>A0ABU0YGT9</accession>
<sequence>MALELPPLPFSIDALAPHMSRETLEFHHGKHHKAYVDKANQLLEGKDLAKKPLPEIIRAAAKSGDKPLFNNTAQIWNHTFFWNCLAAPGKKPEGELKTQIDKTFGSLEALLKKLQEEAVGHFASGWAWLVVKDGALAVTSYHDADTPIAHDGVTPLLTLDVWEHAYYIDYRNARPKFAEAVLNNIVNWDFVAQQLKAAASLKAAQ</sequence>
<evidence type="ECO:0000256" key="5">
    <source>
        <dbReference type="RuleBase" id="RU000414"/>
    </source>
</evidence>
<evidence type="ECO:0000256" key="2">
    <source>
        <dbReference type="ARBA" id="ARBA00012682"/>
    </source>
</evidence>
<dbReference type="PIRSF" id="PIRSF000349">
    <property type="entry name" value="SODismutase"/>
    <property type="match status" value="1"/>
</dbReference>
<dbReference type="GO" id="GO:0004784">
    <property type="term" value="F:superoxide dismutase activity"/>
    <property type="evidence" value="ECO:0007669"/>
    <property type="project" value="UniProtKB-EC"/>
</dbReference>
<dbReference type="InterPro" id="IPR019833">
    <property type="entry name" value="Mn/Fe_SOD_BS"/>
</dbReference>
<dbReference type="Gene3D" id="3.55.40.20">
    <property type="entry name" value="Iron/manganese superoxide dismutase, C-terminal domain"/>
    <property type="match status" value="1"/>
</dbReference>
<dbReference type="InterPro" id="IPR019831">
    <property type="entry name" value="Mn/Fe_SOD_N"/>
</dbReference>
<evidence type="ECO:0000256" key="4">
    <source>
        <dbReference type="ARBA" id="ARBA00023002"/>
    </source>
</evidence>
<reference evidence="9" key="1">
    <citation type="submission" date="2023-08" db="EMBL/GenBank/DDBJ databases">
        <title>Rhodospirillaceae gen. nov., a novel taxon isolated from the Yangtze River Yuezi River estuary sludge.</title>
        <authorList>
            <person name="Ruan L."/>
        </authorList>
    </citation>
    <scope>NUCLEOTIDE SEQUENCE [LARGE SCALE GENOMIC DNA]</scope>
    <source>
        <strain evidence="9">R-7</strain>
    </source>
</reference>
<dbReference type="PRINTS" id="PR01703">
    <property type="entry name" value="MNSODISMTASE"/>
</dbReference>
<organism evidence="8 9">
    <name type="scientific">Dongia sedimenti</name>
    <dbReference type="NCBI Taxonomy" id="3064282"/>
    <lineage>
        <taxon>Bacteria</taxon>
        <taxon>Pseudomonadati</taxon>
        <taxon>Pseudomonadota</taxon>
        <taxon>Alphaproteobacteria</taxon>
        <taxon>Rhodospirillales</taxon>
        <taxon>Dongiaceae</taxon>
        <taxon>Dongia</taxon>
    </lineage>
</organism>
<evidence type="ECO:0000256" key="3">
    <source>
        <dbReference type="ARBA" id="ARBA00022723"/>
    </source>
</evidence>
<comment type="function">
    <text evidence="5">Destroys radicals which are normally produced within the cells and which are toxic to biological systems.</text>
</comment>
<dbReference type="InterPro" id="IPR001189">
    <property type="entry name" value="Mn/Fe_SOD"/>
</dbReference>
<dbReference type="SUPFAM" id="SSF54719">
    <property type="entry name" value="Fe,Mn superoxide dismutase (SOD), C-terminal domain"/>
    <property type="match status" value="1"/>
</dbReference>
<keyword evidence="4 5" id="KW-0560">Oxidoreductase</keyword>
<proteinExistence type="inferred from homology"/>
<feature type="domain" description="Manganese/iron superoxide dismutase N-terminal" evidence="6">
    <location>
        <begin position="4"/>
        <end position="86"/>
    </location>
</feature>
<dbReference type="EMBL" id="JAUYVI010000001">
    <property type="protein sequence ID" value="MDQ7246251.1"/>
    <property type="molecule type" value="Genomic_DNA"/>
</dbReference>
<gene>
    <name evidence="8" type="ORF">Q8A70_01175</name>
</gene>
<comment type="caution">
    <text evidence="8">The sequence shown here is derived from an EMBL/GenBank/DDBJ whole genome shotgun (WGS) entry which is preliminary data.</text>
</comment>
<dbReference type="Proteomes" id="UP001230156">
    <property type="component" value="Unassembled WGS sequence"/>
</dbReference>